<protein>
    <submittedName>
        <fullName evidence="2">Uncharacterized protein</fullName>
    </submittedName>
</protein>
<dbReference type="Proteomes" id="UP000177652">
    <property type="component" value="Unassembled WGS sequence"/>
</dbReference>
<organism evidence="2 3">
    <name type="scientific">Candidatus Kaiserbacteria bacterium RIFCSPHIGHO2_02_FULL_55_20</name>
    <dbReference type="NCBI Taxonomy" id="1798497"/>
    <lineage>
        <taxon>Bacteria</taxon>
        <taxon>Candidatus Kaiseribacteriota</taxon>
    </lineage>
</organism>
<evidence type="ECO:0000313" key="3">
    <source>
        <dbReference type="Proteomes" id="UP000177652"/>
    </source>
</evidence>
<accession>A0A1F6DZX3</accession>
<evidence type="ECO:0000313" key="2">
    <source>
        <dbReference type="EMBL" id="OGG66532.1"/>
    </source>
</evidence>
<keyword evidence="1" id="KW-1133">Transmembrane helix</keyword>
<reference evidence="2 3" key="1">
    <citation type="journal article" date="2016" name="Nat. Commun.">
        <title>Thousands of microbial genomes shed light on interconnected biogeochemical processes in an aquifer system.</title>
        <authorList>
            <person name="Anantharaman K."/>
            <person name="Brown C.T."/>
            <person name="Hug L.A."/>
            <person name="Sharon I."/>
            <person name="Castelle C.J."/>
            <person name="Probst A.J."/>
            <person name="Thomas B.C."/>
            <person name="Singh A."/>
            <person name="Wilkins M.J."/>
            <person name="Karaoz U."/>
            <person name="Brodie E.L."/>
            <person name="Williams K.H."/>
            <person name="Hubbard S.S."/>
            <person name="Banfield J.F."/>
        </authorList>
    </citation>
    <scope>NUCLEOTIDE SEQUENCE [LARGE SCALE GENOMIC DNA]</scope>
</reference>
<evidence type="ECO:0000256" key="1">
    <source>
        <dbReference type="SAM" id="Phobius"/>
    </source>
</evidence>
<proteinExistence type="predicted"/>
<keyword evidence="1" id="KW-0812">Transmembrane</keyword>
<gene>
    <name evidence="2" type="ORF">A3D71_02865</name>
</gene>
<comment type="caution">
    <text evidence="2">The sequence shown here is derived from an EMBL/GenBank/DDBJ whole genome shotgun (WGS) entry which is preliminary data.</text>
</comment>
<keyword evidence="1" id="KW-0472">Membrane</keyword>
<dbReference type="AlphaFoldDB" id="A0A1F6DZX3"/>
<dbReference type="EMBL" id="MFLK01000003">
    <property type="protein sequence ID" value="OGG66532.1"/>
    <property type="molecule type" value="Genomic_DNA"/>
</dbReference>
<dbReference type="STRING" id="1798497.A3D71_02865"/>
<name>A0A1F6DZX3_9BACT</name>
<sequence length="184" mass="20007">MFQKYSAYLSWPAFLAAILVWLSVGLFAWTIRAEKQMRASKDFDTEFIATTQDASLRLRALARDTREERALLDQIAGADITRIVDTIEMVGRDAGVSLEIGQAFSAPSGDTPNPANTVSFFVAAEGTFSAVMRTAELLGSLPMPSLIEAMQFERVAPPPASGRGVAAWQLGVRVRFLTTSDISS</sequence>
<feature type="transmembrane region" description="Helical" evidence="1">
    <location>
        <begin position="12"/>
        <end position="31"/>
    </location>
</feature>